<dbReference type="AlphaFoldDB" id="A0A6J6TLV6"/>
<accession>A0A6J6TLV6</accession>
<feature type="transmembrane region" description="Helical" evidence="1">
    <location>
        <begin position="53"/>
        <end position="76"/>
    </location>
</feature>
<sequence length="141" mass="14399">MTSQVPPTEPAPTSGARPAPLVVAASLAGVEGAALLLLAALEAASIESERLSLGLSTAIFFLLVGAAVLACASGLFRMASWSRGPLLLTQLIALGLAWNVQDLPLLAVALVLVALVTLAGMLHPDTMRALGALPEADPRER</sequence>
<evidence type="ECO:0000313" key="2">
    <source>
        <dbReference type="EMBL" id="CAB4748451.1"/>
    </source>
</evidence>
<gene>
    <name evidence="2" type="ORF">UFOPK2761_01816</name>
</gene>
<keyword evidence="1" id="KW-1133">Transmembrane helix</keyword>
<feature type="transmembrane region" description="Helical" evidence="1">
    <location>
        <begin position="103"/>
        <end position="122"/>
    </location>
</feature>
<feature type="transmembrane region" description="Helical" evidence="1">
    <location>
        <begin position="20"/>
        <end position="41"/>
    </location>
</feature>
<organism evidence="2">
    <name type="scientific">freshwater metagenome</name>
    <dbReference type="NCBI Taxonomy" id="449393"/>
    <lineage>
        <taxon>unclassified sequences</taxon>
        <taxon>metagenomes</taxon>
        <taxon>ecological metagenomes</taxon>
    </lineage>
</organism>
<dbReference type="EMBL" id="CAEZYQ010000013">
    <property type="protein sequence ID" value="CAB4748451.1"/>
    <property type="molecule type" value="Genomic_DNA"/>
</dbReference>
<proteinExistence type="predicted"/>
<keyword evidence="1" id="KW-0812">Transmembrane</keyword>
<reference evidence="2" key="1">
    <citation type="submission" date="2020-05" db="EMBL/GenBank/DDBJ databases">
        <authorList>
            <person name="Chiriac C."/>
            <person name="Salcher M."/>
            <person name="Ghai R."/>
            <person name="Kavagutti S V."/>
        </authorList>
    </citation>
    <scope>NUCLEOTIDE SEQUENCE</scope>
</reference>
<keyword evidence="1" id="KW-0472">Membrane</keyword>
<evidence type="ECO:0000256" key="1">
    <source>
        <dbReference type="SAM" id="Phobius"/>
    </source>
</evidence>
<name>A0A6J6TLV6_9ZZZZ</name>
<protein>
    <submittedName>
        <fullName evidence="2">Unannotated protein</fullName>
    </submittedName>
</protein>